<keyword evidence="3" id="KW-1185">Reference proteome</keyword>
<name>A0ABM9SFW8_YEREN</name>
<keyword evidence="1" id="KW-0472">Membrane</keyword>
<feature type="transmembrane region" description="Helical" evidence="1">
    <location>
        <begin position="32"/>
        <end position="51"/>
    </location>
</feature>
<keyword evidence="1" id="KW-0812">Transmembrane</keyword>
<protein>
    <submittedName>
        <fullName evidence="2">Bacteriophage protein</fullName>
    </submittedName>
</protein>
<dbReference type="EMBL" id="CPXJ01000063">
    <property type="protein sequence ID" value="CNE50565.1"/>
    <property type="molecule type" value="Genomic_DNA"/>
</dbReference>
<dbReference type="RefSeq" id="WP_049611606.1">
    <property type="nucleotide sequence ID" value="NZ_CPXJ01000063.1"/>
</dbReference>
<dbReference type="Proteomes" id="UP000041601">
    <property type="component" value="Unassembled WGS sequence"/>
</dbReference>
<organism evidence="2 3">
    <name type="scientific">Yersinia enterocolitica</name>
    <dbReference type="NCBI Taxonomy" id="630"/>
    <lineage>
        <taxon>Bacteria</taxon>
        <taxon>Pseudomonadati</taxon>
        <taxon>Pseudomonadota</taxon>
        <taxon>Gammaproteobacteria</taxon>
        <taxon>Enterobacterales</taxon>
        <taxon>Yersiniaceae</taxon>
        <taxon>Yersinia</taxon>
    </lineage>
</organism>
<evidence type="ECO:0000313" key="2">
    <source>
        <dbReference type="EMBL" id="CNE50565.1"/>
    </source>
</evidence>
<accession>A0ABM9SFW8</accession>
<keyword evidence="1" id="KW-1133">Transmembrane helix</keyword>
<evidence type="ECO:0000313" key="3">
    <source>
        <dbReference type="Proteomes" id="UP000041601"/>
    </source>
</evidence>
<comment type="caution">
    <text evidence="2">The sequence shown here is derived from an EMBL/GenBank/DDBJ whole genome shotgun (WGS) entry which is preliminary data.</text>
</comment>
<reference evidence="2 3" key="1">
    <citation type="submission" date="2015-03" db="EMBL/GenBank/DDBJ databases">
        <authorList>
            <consortium name="Pathogen Informatics"/>
            <person name="Murphy D."/>
        </authorList>
    </citation>
    <scope>NUCLEOTIDE SEQUENCE [LARGE SCALE GENOMIC DNA]</scope>
    <source>
        <strain evidence="2 3">IP05342</strain>
    </source>
</reference>
<proteinExistence type="predicted"/>
<sequence>MKMEQQTGSVFTQLFAWLAAFSATLGVTTQDFIYFVFGLIGIVLSAASFIYGRVDANRKQREEEKRTQLIETYLVDTKNKPTEKRPAAVEVITEALKKVEAEV</sequence>
<evidence type="ECO:0000256" key="1">
    <source>
        <dbReference type="SAM" id="Phobius"/>
    </source>
</evidence>
<gene>
    <name evidence="2" type="ORF">ERS137959_03962</name>
</gene>